<evidence type="ECO:0000259" key="2">
    <source>
        <dbReference type="PROSITE" id="PS50937"/>
    </source>
</evidence>
<keyword evidence="4" id="KW-1185">Reference proteome</keyword>
<sequence length="307" mass="36089">MRTVKEVASLTGVSVRTLQYYDEIGVFKPTRVTDAGYRLYDDEALNTLQQVLFFRELDFPLKDIRSIMEKPDYDRLEAFKKQKELLRAKRDRLNRLLELLGKLEKGGTCMSFEEFDLGDYVEALEQFKRENMDEVIRHWGSVESFDELVERVRDQESGIARNAIKYYGSIEKYVDAMKFSLEHFSENMEKMEKIKEKGYVEKNQELTEELLKDVSRDVTSREVQDIVDRLMNLLDKEDCPEMDLGENYWNVLIDGYLHNPELIKGMDKRYGTGASRFMGEALQYYMDNLDGRDDTDTGKCQRKTIEP</sequence>
<dbReference type="PROSITE" id="PS50937">
    <property type="entry name" value="HTH_MERR_2"/>
    <property type="match status" value="1"/>
</dbReference>
<dbReference type="SMART" id="SM00422">
    <property type="entry name" value="HTH_MERR"/>
    <property type="match status" value="1"/>
</dbReference>
<dbReference type="PANTHER" id="PTHR30204">
    <property type="entry name" value="REDOX-CYCLING DRUG-SENSING TRANSCRIPTIONAL ACTIVATOR SOXR"/>
    <property type="match status" value="1"/>
</dbReference>
<proteinExistence type="predicted"/>
<dbReference type="InterPro" id="IPR012925">
    <property type="entry name" value="TipAS_dom"/>
</dbReference>
<evidence type="ECO:0000256" key="1">
    <source>
        <dbReference type="ARBA" id="ARBA00023125"/>
    </source>
</evidence>
<protein>
    <submittedName>
        <fullName evidence="3">MerR family transcriptional regulator</fullName>
    </submittedName>
</protein>
<dbReference type="Pfam" id="PF07739">
    <property type="entry name" value="TipAS"/>
    <property type="match status" value="1"/>
</dbReference>
<dbReference type="EMBL" id="JAAITT010000091">
    <property type="protein sequence ID" value="NSJ52662.1"/>
    <property type="molecule type" value="Genomic_DNA"/>
</dbReference>
<dbReference type="RefSeq" id="WP_165643228.1">
    <property type="nucleotide sequence ID" value="NZ_JAAITT010000091.1"/>
</dbReference>
<feature type="domain" description="HTH merR-type" evidence="2">
    <location>
        <begin position="1"/>
        <end position="70"/>
    </location>
</feature>
<dbReference type="InterPro" id="IPR009061">
    <property type="entry name" value="DNA-bd_dom_put_sf"/>
</dbReference>
<reference evidence="3 4" key="1">
    <citation type="journal article" date="2020" name="Cell Host Microbe">
        <title>Functional and Genomic Variation between Human-Derived Isolates of Lachnospiraceae Reveals Inter- and Intra-Species Diversity.</title>
        <authorList>
            <person name="Sorbara M.T."/>
            <person name="Littmann E.R."/>
            <person name="Fontana E."/>
            <person name="Moody T.U."/>
            <person name="Kohout C.E."/>
            <person name="Gjonbalaj M."/>
            <person name="Eaton V."/>
            <person name="Seok R."/>
            <person name="Leiner I.M."/>
            <person name="Pamer E.G."/>
        </authorList>
    </citation>
    <scope>NUCLEOTIDE SEQUENCE [LARGE SCALE GENOMIC DNA]</scope>
    <source>
        <strain evidence="3 4">MSK.1.17</strain>
    </source>
</reference>
<dbReference type="Gene3D" id="1.10.1660.10">
    <property type="match status" value="1"/>
</dbReference>
<dbReference type="Pfam" id="PF13411">
    <property type="entry name" value="MerR_1"/>
    <property type="match status" value="1"/>
</dbReference>
<keyword evidence="1" id="KW-0238">DNA-binding</keyword>
<comment type="caution">
    <text evidence="3">The sequence shown here is derived from an EMBL/GenBank/DDBJ whole genome shotgun (WGS) entry which is preliminary data.</text>
</comment>
<evidence type="ECO:0000313" key="3">
    <source>
        <dbReference type="EMBL" id="NSJ52662.1"/>
    </source>
</evidence>
<dbReference type="InterPro" id="IPR000551">
    <property type="entry name" value="MerR-type_HTH_dom"/>
</dbReference>
<gene>
    <name evidence="3" type="ORF">G5B36_28930</name>
</gene>
<accession>A0ABX2HVE8</accession>
<dbReference type="CDD" id="cd01106">
    <property type="entry name" value="HTH_TipAL-Mta"/>
    <property type="match status" value="1"/>
</dbReference>
<name>A0ABX2HVE8_9FIRM</name>
<dbReference type="SUPFAM" id="SSF46955">
    <property type="entry name" value="Putative DNA-binding domain"/>
    <property type="match status" value="1"/>
</dbReference>
<evidence type="ECO:0000313" key="4">
    <source>
        <dbReference type="Proteomes" id="UP000669239"/>
    </source>
</evidence>
<dbReference type="PANTHER" id="PTHR30204:SF90">
    <property type="entry name" value="HTH-TYPE TRANSCRIPTIONAL ACTIVATOR MTA"/>
    <property type="match status" value="1"/>
</dbReference>
<dbReference type="Proteomes" id="UP000669239">
    <property type="component" value="Unassembled WGS sequence"/>
</dbReference>
<organism evidence="3 4">
    <name type="scientific">Enterocloster aldenensis</name>
    <dbReference type="NCBI Taxonomy" id="358742"/>
    <lineage>
        <taxon>Bacteria</taxon>
        <taxon>Bacillati</taxon>
        <taxon>Bacillota</taxon>
        <taxon>Clostridia</taxon>
        <taxon>Lachnospirales</taxon>
        <taxon>Lachnospiraceae</taxon>
        <taxon>Enterocloster</taxon>
    </lineage>
</organism>
<dbReference type="InterPro" id="IPR047057">
    <property type="entry name" value="MerR_fam"/>
</dbReference>